<name>A0A5M3MYY6_CONPW</name>
<dbReference type="PANTHER" id="PTHR33096">
    <property type="entry name" value="CXC2 DOMAIN-CONTAINING PROTEIN"/>
    <property type="match status" value="1"/>
</dbReference>
<dbReference type="OrthoDB" id="3253684at2759"/>
<dbReference type="PANTHER" id="PTHR33096:SF1">
    <property type="entry name" value="CXC1-LIKE CYSTEINE CLUSTER ASSOCIATED WITH KDZ TRANSPOSASES DOMAIN-CONTAINING PROTEIN"/>
    <property type="match status" value="1"/>
</dbReference>
<dbReference type="GO" id="GO:0008234">
    <property type="term" value="F:cysteine-type peptidase activity"/>
    <property type="evidence" value="ECO:0007669"/>
    <property type="project" value="InterPro"/>
</dbReference>
<dbReference type="Proteomes" id="UP000053558">
    <property type="component" value="Unassembled WGS sequence"/>
</dbReference>
<evidence type="ECO:0000256" key="1">
    <source>
        <dbReference type="ARBA" id="ARBA00005234"/>
    </source>
</evidence>
<dbReference type="AlphaFoldDB" id="A0A5M3MYY6"/>
<feature type="region of interest" description="Disordered" evidence="4">
    <location>
        <begin position="1"/>
        <end position="27"/>
    </location>
</feature>
<dbReference type="SUPFAM" id="SSF54001">
    <property type="entry name" value="Cysteine proteinases"/>
    <property type="match status" value="1"/>
</dbReference>
<dbReference type="RefSeq" id="XP_007765287.1">
    <property type="nucleotide sequence ID" value="XM_007767097.1"/>
</dbReference>
<evidence type="ECO:0000313" key="7">
    <source>
        <dbReference type="Proteomes" id="UP000053558"/>
    </source>
</evidence>
<dbReference type="InterPro" id="IPR003653">
    <property type="entry name" value="Peptidase_C48_C"/>
</dbReference>
<sequence length="1142" mass="129358">MDVCHEPPDVSLPYDTPSTPVASPRKRRELPDTAAVNLFASWCTLIPTLIEGYATYTSSSVGKPLVHCPDSLKMCTSGCALKSTRLICLYFDLRHGLFPTAPNQPRFAVSTELLLFYRALFERSCDAVNALASAMNAFYVKRGFRMKDKSGNPILEPFRKPLGQAVQWFDVLQSELDNRIKDRLQTSRNLTHDILYPSQPLVPRADNATAPSRDRAAEVLRQRCPACFSGSSWGLDTEKGGDVHCATDGNFHHRHRRTAGDSPHFHVPLYVLPKLYVDSVGSNIDQVRKRPAKTYQPTVLHEALDQCASSYEAADGRKQKAAMDTFDDTGLMALICRHDIPLFVANIDTPGEQQKYAIALIQYLFSLLPSSATVVVLYDVGCVLWRTLLQYPILPESIVRRLRFTTSAMHAYGHQWSCQLVYNPRMCIGLGLTDGEGVERLWSRLRKLIALERSSGRHCRIWLIDRQLLAIGIDLVSELGEWIRRRYQRGVLRQSADAMAVINKCGVPYDILEREWKQQKAAQLSIRAHAPARLKRELDTVLTIQAELESSDQAIQAARALIEKSPEVSIAAEDVISSMERGHDKLIKKVDALYTSLNVSGKFPELADVDLEFVTTLILARDLKINIRKRAVGSFFEWEKLDRAVGGNEQILGTKLHQHTRKSIAKRQPALMAAIRKYNSYCETLESLYQSSWKIPLPRPLPTKLAQLREDDALMEDVWISRSAEEIPRWLEDVDVRDGIRAMLKLKRCEEEKVRLRRESENLCVWLAEELTTASIAMTQAAESPYYIFLEQHNESLQSAQSRWASDYVTADSIQQAVGSAIDKVAHLSRDLSAARSTTRNLCLDDAFEEGEPQVESSDDHLPNINTEDDDNAAILSDVLGELGMDHPEDPETHTQNATEYDKVQIQWQGLVRMPDLTQPLAHSSIQIPAHNGMRRQIFDVEALEILESPTALLDDVCINGCATLLYHACHTPNSHQIAIFSTHDLVRIREECPDDILWRQTRWMSYWQKDVWIIPIHRPEGGGHWVLCIAHLSSRKYHLFDSLAGRAGWRKDVEVVSEMIYRLLTLAKVHQDDTIQVDISGYRAYNIVQQPCQTNGYDCGLWILATMAATLRGHIRTDLTEAKIGDFRRYLHYLVHAFPEE</sequence>
<dbReference type="Pfam" id="PF02902">
    <property type="entry name" value="Peptidase_C48"/>
    <property type="match status" value="1"/>
</dbReference>
<dbReference type="Pfam" id="PF18758">
    <property type="entry name" value="KDZ"/>
    <property type="match status" value="1"/>
</dbReference>
<evidence type="ECO:0000256" key="2">
    <source>
        <dbReference type="ARBA" id="ARBA00022670"/>
    </source>
</evidence>
<proteinExistence type="inferred from homology"/>
<comment type="caution">
    <text evidence="6">The sequence shown here is derived from an EMBL/GenBank/DDBJ whole genome shotgun (WGS) entry which is preliminary data.</text>
</comment>
<dbReference type="InterPro" id="IPR040521">
    <property type="entry name" value="KDZ"/>
</dbReference>
<evidence type="ECO:0000259" key="5">
    <source>
        <dbReference type="PROSITE" id="PS50600"/>
    </source>
</evidence>
<evidence type="ECO:0000256" key="4">
    <source>
        <dbReference type="SAM" id="MobiDB-lite"/>
    </source>
</evidence>
<organism evidence="6 7">
    <name type="scientific">Coniophora puteana (strain RWD-64-598)</name>
    <name type="common">Brown rot fungus</name>
    <dbReference type="NCBI Taxonomy" id="741705"/>
    <lineage>
        <taxon>Eukaryota</taxon>
        <taxon>Fungi</taxon>
        <taxon>Dikarya</taxon>
        <taxon>Basidiomycota</taxon>
        <taxon>Agaricomycotina</taxon>
        <taxon>Agaricomycetes</taxon>
        <taxon>Agaricomycetidae</taxon>
        <taxon>Boletales</taxon>
        <taxon>Coniophorineae</taxon>
        <taxon>Coniophoraceae</taxon>
        <taxon>Coniophora</taxon>
    </lineage>
</organism>
<protein>
    <recommendedName>
        <fullName evidence="5">Ubiquitin-like protease family profile domain-containing protein</fullName>
    </recommendedName>
</protein>
<dbReference type="GeneID" id="19207382"/>
<dbReference type="KEGG" id="cput:CONPUDRAFT_50174"/>
<dbReference type="GO" id="GO:0006508">
    <property type="term" value="P:proteolysis"/>
    <property type="evidence" value="ECO:0007669"/>
    <property type="project" value="UniProtKB-KW"/>
</dbReference>
<dbReference type="InterPro" id="IPR038765">
    <property type="entry name" value="Papain-like_cys_pep_sf"/>
</dbReference>
<dbReference type="Gene3D" id="3.40.395.10">
    <property type="entry name" value="Adenoviral Proteinase, Chain A"/>
    <property type="match status" value="1"/>
</dbReference>
<keyword evidence="2" id="KW-0645">Protease</keyword>
<keyword evidence="7" id="KW-1185">Reference proteome</keyword>
<dbReference type="PROSITE" id="PS50600">
    <property type="entry name" value="ULP_PROTEASE"/>
    <property type="match status" value="1"/>
</dbReference>
<accession>A0A5M3MYY6</accession>
<comment type="similarity">
    <text evidence="1">Belongs to the peptidase C48 family.</text>
</comment>
<dbReference type="OMA" id="CINGCAT"/>
<evidence type="ECO:0000256" key="3">
    <source>
        <dbReference type="ARBA" id="ARBA00022801"/>
    </source>
</evidence>
<gene>
    <name evidence="6" type="ORF">CONPUDRAFT_50174</name>
</gene>
<feature type="domain" description="Ubiquitin-like protease family profile" evidence="5">
    <location>
        <begin position="937"/>
        <end position="1111"/>
    </location>
</feature>
<keyword evidence="3" id="KW-0378">Hydrolase</keyword>
<dbReference type="EMBL" id="JH711575">
    <property type="protein sequence ID" value="EIW84350.1"/>
    <property type="molecule type" value="Genomic_DNA"/>
</dbReference>
<dbReference type="GO" id="GO:0019783">
    <property type="term" value="F:ubiquitin-like protein peptidase activity"/>
    <property type="evidence" value="ECO:0007669"/>
    <property type="project" value="UniProtKB-ARBA"/>
</dbReference>
<reference evidence="7" key="1">
    <citation type="journal article" date="2012" name="Science">
        <title>The Paleozoic origin of enzymatic lignin decomposition reconstructed from 31 fungal genomes.</title>
        <authorList>
            <person name="Floudas D."/>
            <person name="Binder M."/>
            <person name="Riley R."/>
            <person name="Barry K."/>
            <person name="Blanchette R.A."/>
            <person name="Henrissat B."/>
            <person name="Martinez A.T."/>
            <person name="Otillar R."/>
            <person name="Spatafora J.W."/>
            <person name="Yadav J.S."/>
            <person name="Aerts A."/>
            <person name="Benoit I."/>
            <person name="Boyd A."/>
            <person name="Carlson A."/>
            <person name="Copeland A."/>
            <person name="Coutinho P.M."/>
            <person name="de Vries R.P."/>
            <person name="Ferreira P."/>
            <person name="Findley K."/>
            <person name="Foster B."/>
            <person name="Gaskell J."/>
            <person name="Glotzer D."/>
            <person name="Gorecki P."/>
            <person name="Heitman J."/>
            <person name="Hesse C."/>
            <person name="Hori C."/>
            <person name="Igarashi K."/>
            <person name="Jurgens J.A."/>
            <person name="Kallen N."/>
            <person name="Kersten P."/>
            <person name="Kohler A."/>
            <person name="Kuees U."/>
            <person name="Kumar T.K.A."/>
            <person name="Kuo A."/>
            <person name="LaButti K."/>
            <person name="Larrondo L.F."/>
            <person name="Lindquist E."/>
            <person name="Ling A."/>
            <person name="Lombard V."/>
            <person name="Lucas S."/>
            <person name="Lundell T."/>
            <person name="Martin R."/>
            <person name="McLaughlin D.J."/>
            <person name="Morgenstern I."/>
            <person name="Morin E."/>
            <person name="Murat C."/>
            <person name="Nagy L.G."/>
            <person name="Nolan M."/>
            <person name="Ohm R.A."/>
            <person name="Patyshakuliyeva A."/>
            <person name="Rokas A."/>
            <person name="Ruiz-Duenas F.J."/>
            <person name="Sabat G."/>
            <person name="Salamov A."/>
            <person name="Samejima M."/>
            <person name="Schmutz J."/>
            <person name="Slot J.C."/>
            <person name="St John F."/>
            <person name="Stenlid J."/>
            <person name="Sun H."/>
            <person name="Sun S."/>
            <person name="Syed K."/>
            <person name="Tsang A."/>
            <person name="Wiebenga A."/>
            <person name="Young D."/>
            <person name="Pisabarro A."/>
            <person name="Eastwood D.C."/>
            <person name="Martin F."/>
            <person name="Cullen D."/>
            <person name="Grigoriev I.V."/>
            <person name="Hibbett D.S."/>
        </authorList>
    </citation>
    <scope>NUCLEOTIDE SEQUENCE [LARGE SCALE GENOMIC DNA]</scope>
    <source>
        <strain evidence="7">RWD-64-598 SS2</strain>
    </source>
</reference>
<evidence type="ECO:0000313" key="6">
    <source>
        <dbReference type="EMBL" id="EIW84350.1"/>
    </source>
</evidence>